<dbReference type="EMBL" id="CP001769">
    <property type="protein sequence ID" value="ADB36704.1"/>
    <property type="molecule type" value="Genomic_DNA"/>
</dbReference>
<proteinExistence type="predicted"/>
<dbReference type="InterPro" id="IPR003959">
    <property type="entry name" value="ATPase_AAA_core"/>
</dbReference>
<dbReference type="GO" id="GO:0016887">
    <property type="term" value="F:ATP hydrolysis activity"/>
    <property type="evidence" value="ECO:0007669"/>
    <property type="project" value="InterPro"/>
</dbReference>
<organism evidence="2 3">
    <name type="scientific">Spirosoma linguale (strain ATCC 33905 / DSM 74 / LMG 10896 / Claus 1)</name>
    <dbReference type="NCBI Taxonomy" id="504472"/>
    <lineage>
        <taxon>Bacteria</taxon>
        <taxon>Pseudomonadati</taxon>
        <taxon>Bacteroidota</taxon>
        <taxon>Cytophagia</taxon>
        <taxon>Cytophagales</taxon>
        <taxon>Cytophagaceae</taxon>
        <taxon>Spirosoma</taxon>
    </lineage>
</organism>
<reference evidence="2 3" key="1">
    <citation type="journal article" date="2010" name="Stand. Genomic Sci.">
        <title>Complete genome sequence of Spirosoma linguale type strain (1).</title>
        <authorList>
            <person name="Lail K."/>
            <person name="Sikorski J."/>
            <person name="Saunders E."/>
            <person name="Lapidus A."/>
            <person name="Glavina Del Rio T."/>
            <person name="Copeland A."/>
            <person name="Tice H."/>
            <person name="Cheng J.-F."/>
            <person name="Lucas S."/>
            <person name="Nolan M."/>
            <person name="Bruce D."/>
            <person name="Goodwin L."/>
            <person name="Pitluck S."/>
            <person name="Ivanova N."/>
            <person name="Mavromatis K."/>
            <person name="Ovchinnikova G."/>
            <person name="Pati A."/>
            <person name="Chen A."/>
            <person name="Palaniappan K."/>
            <person name="Land M."/>
            <person name="Hauser L."/>
            <person name="Chang Y.-J."/>
            <person name="Jeffries C.D."/>
            <person name="Chain P."/>
            <person name="Brettin T."/>
            <person name="Detter J.C."/>
            <person name="Schuetze A."/>
            <person name="Rohde M."/>
            <person name="Tindall B.J."/>
            <person name="Goeker M."/>
            <person name="Bristow J."/>
            <person name="Eisen J.A."/>
            <person name="Markowitz V."/>
            <person name="Hugenholtz P."/>
            <person name="Kyrpides N.C."/>
            <person name="Klenk H.-P."/>
            <person name="Chen F."/>
        </authorList>
    </citation>
    <scope>NUCLEOTIDE SEQUENCE [LARGE SCALE GENOMIC DNA]</scope>
    <source>
        <strain evidence="3">ATCC 33905 / DSM 74 / LMG 10896 / Claus 1</strain>
    </source>
</reference>
<sequence length="418" mass="48449">MITPEEFPYIKSLYVNNCYAYRNFAIELHDYKPFSHLILTGKNGSGKSTILRAIHRQFFSEVNSANKAEFSGLFQTVDTAGESVHVKQARVPSTPIPQVVVSFSKQHKITNQGQEVRLMIPQEVFKLYQHKLYSYFSAKRTSEVAKVESPSKETEFTEKMNSSDSTDFFIRKFKQYLVNQKVEQAFSQIEHQVSQIEQVDTFFKKLESAFRKMFDDEFMQIEFTRSNYEFYLLLSDGRRLTFDTLSEGFSALLSILMDLFMRVDLIRKQVNDYSYNPCGIVLIDEPETHLHLELQEQVLPLLTSLFPNIQFIAATHSPAVIASIKQATIFDLTTKESRTSEETAGRSYSDLMRGHFGLNNEYSSIADELLRKVDQILKDYKHQPEQLKAKLQQFFLENEAYFSPSFRVELESMILENA</sequence>
<dbReference type="InterPro" id="IPR027417">
    <property type="entry name" value="P-loop_NTPase"/>
</dbReference>
<protein>
    <submittedName>
        <fullName evidence="2">AAA ATPase</fullName>
    </submittedName>
</protein>
<dbReference type="SUPFAM" id="SSF52540">
    <property type="entry name" value="P-loop containing nucleoside triphosphate hydrolases"/>
    <property type="match status" value="1"/>
</dbReference>
<dbReference type="PANTHER" id="PTHR43581:SF4">
    <property type="entry name" value="ATP_GTP PHOSPHATASE"/>
    <property type="match status" value="1"/>
</dbReference>
<dbReference type="AlphaFoldDB" id="D2QG97"/>
<dbReference type="GO" id="GO:0005524">
    <property type="term" value="F:ATP binding"/>
    <property type="evidence" value="ECO:0007669"/>
    <property type="project" value="InterPro"/>
</dbReference>
<dbReference type="Proteomes" id="UP000002028">
    <property type="component" value="Chromosome"/>
</dbReference>
<dbReference type="SMART" id="SM00382">
    <property type="entry name" value="AAA"/>
    <property type="match status" value="1"/>
</dbReference>
<feature type="domain" description="AAA+ ATPase" evidence="1">
    <location>
        <begin position="33"/>
        <end position="335"/>
    </location>
</feature>
<dbReference type="Gene3D" id="3.40.50.300">
    <property type="entry name" value="P-loop containing nucleotide triphosphate hydrolases"/>
    <property type="match status" value="1"/>
</dbReference>
<dbReference type="InterPro" id="IPR003593">
    <property type="entry name" value="AAA+_ATPase"/>
</dbReference>
<dbReference type="RefSeq" id="WP_012925256.1">
    <property type="nucleotide sequence ID" value="NC_013730.1"/>
</dbReference>
<keyword evidence="3" id="KW-1185">Reference proteome</keyword>
<dbReference type="PANTHER" id="PTHR43581">
    <property type="entry name" value="ATP/GTP PHOSPHATASE"/>
    <property type="match status" value="1"/>
</dbReference>
<accession>D2QG97</accession>
<dbReference type="InterPro" id="IPR051396">
    <property type="entry name" value="Bact_Antivir_Def_Nuclease"/>
</dbReference>
<dbReference type="KEGG" id="sli:Slin_0641"/>
<dbReference type="eggNOG" id="COG3950">
    <property type="taxonomic scope" value="Bacteria"/>
</dbReference>
<dbReference type="Pfam" id="PF13304">
    <property type="entry name" value="AAA_21"/>
    <property type="match status" value="1"/>
</dbReference>
<gene>
    <name evidence="2" type="ordered locus">Slin_0641</name>
</gene>
<dbReference type="HOGENOM" id="CLU_033429_0_1_10"/>
<evidence type="ECO:0000313" key="2">
    <source>
        <dbReference type="EMBL" id="ADB36704.1"/>
    </source>
</evidence>
<evidence type="ECO:0000313" key="3">
    <source>
        <dbReference type="Proteomes" id="UP000002028"/>
    </source>
</evidence>
<name>D2QG97_SPILD</name>
<dbReference type="STRING" id="504472.Slin_0641"/>
<evidence type="ECO:0000259" key="1">
    <source>
        <dbReference type="SMART" id="SM00382"/>
    </source>
</evidence>